<dbReference type="Pfam" id="PF04542">
    <property type="entry name" value="Sigma70_r2"/>
    <property type="match status" value="1"/>
</dbReference>
<sequence>MNENERARLLEKVMLEYGDQLARLAYSYVKEEEIAKDIVQNTFFKCYSKITSFRHESTLKTWLYRITINECKDYLKSWAYKRSRMMEIYQGNRSSAMSSEEEALKKWEMGRVKSSIFTLPPKYREIIFLYYYDEMTMEEIAELLGVPISTVKSRITRGRERLKQEVERREIYEQ</sequence>
<accession>A0A1Y0CIC0</accession>
<dbReference type="EMBL" id="VTEU01000004">
    <property type="protein sequence ID" value="TYS58429.1"/>
    <property type="molecule type" value="Genomic_DNA"/>
</dbReference>
<evidence type="ECO:0000256" key="3">
    <source>
        <dbReference type="ARBA" id="ARBA00023082"/>
    </source>
</evidence>
<evidence type="ECO:0000256" key="2">
    <source>
        <dbReference type="ARBA" id="ARBA00023015"/>
    </source>
</evidence>
<dbReference type="PANTHER" id="PTHR43133:SF60">
    <property type="entry name" value="RNA POLYMERASE SIGMA FACTOR SIGV"/>
    <property type="match status" value="1"/>
</dbReference>
<dbReference type="Proteomes" id="UP000323393">
    <property type="component" value="Unassembled WGS sequence"/>
</dbReference>
<dbReference type="PANTHER" id="PTHR43133">
    <property type="entry name" value="RNA POLYMERASE ECF-TYPE SIGMA FACTO"/>
    <property type="match status" value="1"/>
</dbReference>
<dbReference type="InterPro" id="IPR007627">
    <property type="entry name" value="RNA_pol_sigma70_r2"/>
</dbReference>
<dbReference type="GO" id="GO:0016987">
    <property type="term" value="F:sigma factor activity"/>
    <property type="evidence" value="ECO:0007669"/>
    <property type="project" value="UniProtKB-KW"/>
</dbReference>
<dbReference type="InterPro" id="IPR013249">
    <property type="entry name" value="RNA_pol_sigma70_r4_t2"/>
</dbReference>
<comment type="similarity">
    <text evidence="1">Belongs to the sigma-70 factor family. ECF subfamily.</text>
</comment>
<feature type="domain" description="RNA polymerase sigma-70 region 2" evidence="5">
    <location>
        <begin position="16"/>
        <end position="77"/>
    </location>
</feature>
<dbReference type="Proteomes" id="UP000195573">
    <property type="component" value="Chromosome"/>
</dbReference>
<dbReference type="GeneID" id="96737347"/>
<dbReference type="Gene3D" id="1.10.10.10">
    <property type="entry name" value="Winged helix-like DNA-binding domain superfamily/Winged helix DNA-binding domain"/>
    <property type="match status" value="1"/>
</dbReference>
<evidence type="ECO:0000313" key="7">
    <source>
        <dbReference type="EMBL" id="ART75020.1"/>
    </source>
</evidence>
<dbReference type="CDD" id="cd06171">
    <property type="entry name" value="Sigma70_r4"/>
    <property type="match status" value="1"/>
</dbReference>
<reference evidence="7 9" key="1">
    <citation type="submission" date="2017-04" db="EMBL/GenBank/DDBJ databases">
        <title>Complete Genome Sequence of the Bacillus horikoshii 20a strain from Cuatro Cienegas, Coahuila, Mexico.</title>
        <authorList>
            <person name="Zarza E."/>
            <person name="Alcaraz L.D."/>
            <person name="Aguilar-Salinas B."/>
            <person name="Islas A."/>
            <person name="Olmedo-Alvarez G."/>
        </authorList>
    </citation>
    <scope>NUCLEOTIDE SEQUENCE [LARGE SCALE GENOMIC DNA]</scope>
    <source>
        <strain evidence="7 9">20a</strain>
    </source>
</reference>
<keyword evidence="4" id="KW-0804">Transcription</keyword>
<keyword evidence="3" id="KW-0731">Sigma factor</keyword>
<dbReference type="Gene3D" id="1.10.1740.10">
    <property type="match status" value="1"/>
</dbReference>
<dbReference type="Pfam" id="PF08281">
    <property type="entry name" value="Sigma70_r4_2"/>
    <property type="match status" value="1"/>
</dbReference>
<evidence type="ECO:0000259" key="6">
    <source>
        <dbReference type="Pfam" id="PF08281"/>
    </source>
</evidence>
<dbReference type="RefSeq" id="WP_088016956.1">
    <property type="nucleotide sequence ID" value="NZ_CP020880.1"/>
</dbReference>
<evidence type="ECO:0000313" key="10">
    <source>
        <dbReference type="Proteomes" id="UP000323393"/>
    </source>
</evidence>
<dbReference type="InterPro" id="IPR036388">
    <property type="entry name" value="WH-like_DNA-bd_sf"/>
</dbReference>
<proteinExistence type="inferred from homology"/>
<dbReference type="InterPro" id="IPR013324">
    <property type="entry name" value="RNA_pol_sigma_r3/r4-like"/>
</dbReference>
<evidence type="ECO:0000256" key="4">
    <source>
        <dbReference type="ARBA" id="ARBA00023163"/>
    </source>
</evidence>
<feature type="domain" description="RNA polymerase sigma factor 70 region 4 type 2" evidence="6">
    <location>
        <begin position="118"/>
        <end position="162"/>
    </location>
</feature>
<dbReference type="EMBL" id="CP020880">
    <property type="protein sequence ID" value="ART75020.1"/>
    <property type="molecule type" value="Genomic_DNA"/>
</dbReference>
<dbReference type="GO" id="GO:0003677">
    <property type="term" value="F:DNA binding"/>
    <property type="evidence" value="ECO:0007669"/>
    <property type="project" value="InterPro"/>
</dbReference>
<dbReference type="InterPro" id="IPR039425">
    <property type="entry name" value="RNA_pol_sigma-70-like"/>
</dbReference>
<name>A0A1Y0CIC0_9BACI</name>
<organism evidence="8 10">
    <name type="scientific">Sutcliffiella horikoshii</name>
    <dbReference type="NCBI Taxonomy" id="79883"/>
    <lineage>
        <taxon>Bacteria</taxon>
        <taxon>Bacillati</taxon>
        <taxon>Bacillota</taxon>
        <taxon>Bacilli</taxon>
        <taxon>Bacillales</taxon>
        <taxon>Bacillaceae</taxon>
        <taxon>Sutcliffiella</taxon>
    </lineage>
</organism>
<dbReference type="AlphaFoldDB" id="A0A1Y0CIC0"/>
<dbReference type="SUPFAM" id="SSF88946">
    <property type="entry name" value="Sigma2 domain of RNA polymerase sigma factors"/>
    <property type="match status" value="1"/>
</dbReference>
<dbReference type="InterPro" id="IPR014284">
    <property type="entry name" value="RNA_pol_sigma-70_dom"/>
</dbReference>
<evidence type="ECO:0000313" key="9">
    <source>
        <dbReference type="Proteomes" id="UP000195573"/>
    </source>
</evidence>
<keyword evidence="9" id="KW-1185">Reference proteome</keyword>
<dbReference type="KEGG" id="bhk:B4U37_02710"/>
<evidence type="ECO:0000256" key="1">
    <source>
        <dbReference type="ARBA" id="ARBA00010641"/>
    </source>
</evidence>
<protein>
    <submittedName>
        <fullName evidence="7">RNA polymerase factor sigma C</fullName>
    </submittedName>
    <submittedName>
        <fullName evidence="8">Sigma-70 family RNA polymerase sigma factor</fullName>
    </submittedName>
</protein>
<keyword evidence="2" id="KW-0805">Transcription regulation</keyword>
<dbReference type="GO" id="GO:0006352">
    <property type="term" value="P:DNA-templated transcription initiation"/>
    <property type="evidence" value="ECO:0007669"/>
    <property type="project" value="InterPro"/>
</dbReference>
<evidence type="ECO:0000313" key="8">
    <source>
        <dbReference type="EMBL" id="TYS58429.1"/>
    </source>
</evidence>
<gene>
    <name evidence="7" type="ORF">B4U37_02710</name>
    <name evidence="8" type="ORF">FZC74_11500</name>
</gene>
<reference evidence="8 10" key="2">
    <citation type="submission" date="2019-08" db="EMBL/GenBank/DDBJ databases">
        <title>Bacillus genomes from the desert of Cuatro Cienegas, Coahuila.</title>
        <authorList>
            <person name="Olmedo-Alvarez G."/>
        </authorList>
    </citation>
    <scope>NUCLEOTIDE SEQUENCE [LARGE SCALE GENOMIC DNA]</scope>
    <source>
        <strain evidence="8 10">CH88_3T</strain>
    </source>
</reference>
<evidence type="ECO:0000259" key="5">
    <source>
        <dbReference type="Pfam" id="PF04542"/>
    </source>
</evidence>
<dbReference type="InterPro" id="IPR013325">
    <property type="entry name" value="RNA_pol_sigma_r2"/>
</dbReference>
<dbReference type="SUPFAM" id="SSF88659">
    <property type="entry name" value="Sigma3 and sigma4 domains of RNA polymerase sigma factors"/>
    <property type="match status" value="1"/>
</dbReference>
<dbReference type="NCBIfam" id="TIGR02937">
    <property type="entry name" value="sigma70-ECF"/>
    <property type="match status" value="1"/>
</dbReference>